<organism evidence="3 4">
    <name type="scientific">Rubrivivax gelatinosus</name>
    <name type="common">Rhodocyclus gelatinosus</name>
    <name type="synonym">Rhodopseudomonas gelatinosa</name>
    <dbReference type="NCBI Taxonomy" id="28068"/>
    <lineage>
        <taxon>Bacteria</taxon>
        <taxon>Pseudomonadati</taxon>
        <taxon>Pseudomonadota</taxon>
        <taxon>Betaproteobacteria</taxon>
        <taxon>Burkholderiales</taxon>
        <taxon>Sphaerotilaceae</taxon>
        <taxon>Rubrivivax</taxon>
    </lineage>
</organism>
<dbReference type="EMBL" id="NRRU01000121">
    <property type="protein sequence ID" value="MBK1715440.1"/>
    <property type="molecule type" value="Genomic_DNA"/>
</dbReference>
<feature type="chain" id="PRO_5045009518" evidence="2">
    <location>
        <begin position="23"/>
        <end position="477"/>
    </location>
</feature>
<name>A0ABS1E3E3_RUBGE</name>
<dbReference type="SUPFAM" id="SSF56954">
    <property type="entry name" value="Outer membrane efflux proteins (OEP)"/>
    <property type="match status" value="1"/>
</dbReference>
<dbReference type="Pfam" id="PF02321">
    <property type="entry name" value="OEP"/>
    <property type="match status" value="2"/>
</dbReference>
<accession>A0ABS1E3E3</accession>
<gene>
    <name evidence="3" type="ORF">CKO43_22055</name>
</gene>
<dbReference type="Gene3D" id="2.20.200.10">
    <property type="entry name" value="Outer membrane efflux proteins (OEP)"/>
    <property type="match status" value="1"/>
</dbReference>
<evidence type="ECO:0000313" key="4">
    <source>
        <dbReference type="Proteomes" id="UP001041814"/>
    </source>
</evidence>
<dbReference type="RefSeq" id="WP_200380017.1">
    <property type="nucleotide sequence ID" value="NZ_NRRU01000121.1"/>
</dbReference>
<dbReference type="InterPro" id="IPR010131">
    <property type="entry name" value="MdtP/NodT-like"/>
</dbReference>
<comment type="caution">
    <text evidence="3">The sequence shown here is derived from an EMBL/GenBank/DDBJ whole genome shotgun (WGS) entry which is preliminary data.</text>
</comment>
<keyword evidence="2" id="KW-0449">Lipoprotein</keyword>
<proteinExistence type="inferred from homology"/>
<sequence>MPRIPFPMLAVVAAALSGCANLAPNYERPAAPVPASFAVNATEGATAVKPADEIRWQDYFGDDRLRALIELALENNRDLRVAVLNIEQARATYRIQDAERLPSLSANGSGTQSRVPASLSGTGSKAITHQYSANLGVSAYELDLFGRVRNLSEQALQEYLGTEQARRTTQISLVANVATGYMSWAADLQRLALARESLRSQEETLALTRLRVASGYETELGLRQIQASAESARADVAAYDATVARDRNALVLLLGSDVPAALQPSPLDEQRALLPALPVGLSSELLLRRPDVLQAEHQLRGSTANIGAARAAFYPRISLTGSAGSSSAELSRLFKGGAESWSFVPQITLPIFDGGSNRAQLDSAVAGRGIALAQYEKAIQTAFREVADALATRSATREQLQAQRLQSEHSERALTLSLARYSRGVDSYLPVLEAQRSWYSARQSLISTQYTQLSNDVALYKALGGGWSEAVQAQPQP</sequence>
<keyword evidence="2" id="KW-0472">Membrane</keyword>
<protein>
    <submittedName>
        <fullName evidence="3">Multidrug transporter</fullName>
    </submittedName>
</protein>
<reference evidence="3" key="2">
    <citation type="journal article" date="2020" name="Microorganisms">
        <title>Osmotic Adaptation and Compatible Solute Biosynthesis of Phototrophic Bacteria as Revealed from Genome Analyses.</title>
        <authorList>
            <person name="Imhoff J.F."/>
            <person name="Rahn T."/>
            <person name="Kunzel S."/>
            <person name="Keller A."/>
            <person name="Neulinger S.C."/>
        </authorList>
    </citation>
    <scope>NUCLEOTIDE SEQUENCE</scope>
    <source>
        <strain evidence="3">IM 151</strain>
    </source>
</reference>
<dbReference type="NCBIfam" id="TIGR01845">
    <property type="entry name" value="outer_NodT"/>
    <property type="match status" value="1"/>
</dbReference>
<dbReference type="Proteomes" id="UP001041814">
    <property type="component" value="Unassembled WGS sequence"/>
</dbReference>
<dbReference type="Gene3D" id="1.20.1600.10">
    <property type="entry name" value="Outer membrane efflux proteins (OEP)"/>
    <property type="match status" value="1"/>
</dbReference>
<evidence type="ECO:0000313" key="3">
    <source>
        <dbReference type="EMBL" id="MBK1715440.1"/>
    </source>
</evidence>
<feature type="signal peptide" evidence="2">
    <location>
        <begin position="1"/>
        <end position="22"/>
    </location>
</feature>
<comment type="similarity">
    <text evidence="1 2">Belongs to the outer membrane factor (OMF) (TC 1.B.17) family.</text>
</comment>
<comment type="subcellular location">
    <subcellularLocation>
        <location evidence="2">Cell membrane</location>
        <topology evidence="2">Lipid-anchor</topology>
    </subcellularLocation>
</comment>
<keyword evidence="2" id="KW-0564">Palmitate</keyword>
<keyword evidence="2" id="KW-1134">Transmembrane beta strand</keyword>
<dbReference type="PANTHER" id="PTHR30203:SF32">
    <property type="entry name" value="CATION EFFLUX SYSTEM PROTEIN CUSC"/>
    <property type="match status" value="1"/>
</dbReference>
<dbReference type="PROSITE" id="PS51257">
    <property type="entry name" value="PROKAR_LIPOPROTEIN"/>
    <property type="match status" value="1"/>
</dbReference>
<reference evidence="3" key="1">
    <citation type="submission" date="2017-08" db="EMBL/GenBank/DDBJ databases">
        <authorList>
            <person name="Imhoff J.F."/>
            <person name="Rahn T."/>
            <person name="Kuenzel S."/>
            <person name="Neulinger S.C."/>
        </authorList>
    </citation>
    <scope>NUCLEOTIDE SEQUENCE</scope>
    <source>
        <strain evidence="3">IM 151</strain>
    </source>
</reference>
<keyword evidence="4" id="KW-1185">Reference proteome</keyword>
<keyword evidence="2" id="KW-0732">Signal</keyword>
<dbReference type="PANTHER" id="PTHR30203">
    <property type="entry name" value="OUTER MEMBRANE CATION EFFLUX PROTEIN"/>
    <property type="match status" value="1"/>
</dbReference>
<evidence type="ECO:0000256" key="1">
    <source>
        <dbReference type="ARBA" id="ARBA00007613"/>
    </source>
</evidence>
<dbReference type="InterPro" id="IPR003423">
    <property type="entry name" value="OMP_efflux"/>
</dbReference>
<keyword evidence="2" id="KW-0812">Transmembrane</keyword>
<evidence type="ECO:0000256" key="2">
    <source>
        <dbReference type="RuleBase" id="RU362097"/>
    </source>
</evidence>